<accession>A0AAT9JV12</accession>
<dbReference type="GO" id="GO:0005509">
    <property type="term" value="F:calcium ion binding"/>
    <property type="evidence" value="ECO:0007669"/>
    <property type="project" value="InterPro"/>
</dbReference>
<feature type="region of interest" description="Disordered" evidence="3">
    <location>
        <begin position="1507"/>
        <end position="1530"/>
    </location>
</feature>
<dbReference type="InterPro" id="IPR050557">
    <property type="entry name" value="RTX_toxin/Mannuronan_C5-epim"/>
</dbReference>
<dbReference type="PANTHER" id="PTHR38340">
    <property type="entry name" value="S-LAYER PROTEIN"/>
    <property type="match status" value="1"/>
</dbReference>
<dbReference type="PRINTS" id="PR00313">
    <property type="entry name" value="CABNDNGRPT"/>
</dbReference>
<dbReference type="GO" id="GO:0005576">
    <property type="term" value="C:extracellular region"/>
    <property type="evidence" value="ECO:0007669"/>
    <property type="project" value="UniProtKB-SubCell"/>
</dbReference>
<reference evidence="5" key="1">
    <citation type="submission" date="2024-01" db="EMBL/GenBank/DDBJ databases">
        <title>Synechococcus elongatus PCC 11802, a close yet different native of Synechococcus elongatus PCC 11801.</title>
        <authorList>
            <person name="Jaiswal D."/>
            <person name="Sengupta A."/>
            <person name="Sengupta S."/>
            <person name="Pakrasi H.B."/>
            <person name="Wangikar P."/>
        </authorList>
    </citation>
    <scope>NUCLEOTIDE SEQUENCE</scope>
    <source>
        <strain evidence="5">PCC 11802</strain>
    </source>
</reference>
<dbReference type="InterPro" id="IPR001343">
    <property type="entry name" value="Hemolysn_Ca-bd"/>
</dbReference>
<dbReference type="RefSeq" id="WP_208677725.1">
    <property type="nucleotide sequence ID" value="NZ_CP034671.2"/>
</dbReference>
<feature type="domain" description="DUF4214" evidence="4">
    <location>
        <begin position="64"/>
        <end position="115"/>
    </location>
</feature>
<evidence type="ECO:0000256" key="3">
    <source>
        <dbReference type="SAM" id="MobiDB-lite"/>
    </source>
</evidence>
<protein>
    <submittedName>
        <fullName evidence="5">DUF4214 domain-containing protein</fullName>
    </submittedName>
</protein>
<evidence type="ECO:0000256" key="1">
    <source>
        <dbReference type="ARBA" id="ARBA00004613"/>
    </source>
</evidence>
<dbReference type="SUPFAM" id="SSF51120">
    <property type="entry name" value="beta-Roll"/>
    <property type="match status" value="4"/>
</dbReference>
<dbReference type="InterPro" id="IPR025282">
    <property type="entry name" value="DUF4214"/>
</dbReference>
<dbReference type="PROSITE" id="PS00330">
    <property type="entry name" value="HEMOLYSIN_CALCIUM"/>
    <property type="match status" value="1"/>
</dbReference>
<keyword evidence="2" id="KW-0964">Secreted</keyword>
<organism evidence="5">
    <name type="scientific">Synechococcus elongatus PCC 11802</name>
    <dbReference type="NCBI Taxonomy" id="2283154"/>
    <lineage>
        <taxon>Bacteria</taxon>
        <taxon>Bacillati</taxon>
        <taxon>Cyanobacteriota</taxon>
        <taxon>Cyanophyceae</taxon>
        <taxon>Synechococcales</taxon>
        <taxon>Synechococcaceae</taxon>
        <taxon>Synechococcus</taxon>
    </lineage>
</organism>
<evidence type="ECO:0000256" key="2">
    <source>
        <dbReference type="ARBA" id="ARBA00022525"/>
    </source>
</evidence>
<dbReference type="Gene3D" id="2.150.10.10">
    <property type="entry name" value="Serralysin-like metalloprotease, C-terminal"/>
    <property type="match status" value="1"/>
</dbReference>
<evidence type="ECO:0000259" key="4">
    <source>
        <dbReference type="Pfam" id="PF13946"/>
    </source>
</evidence>
<proteinExistence type="predicted"/>
<evidence type="ECO:0000313" key="5">
    <source>
        <dbReference type="EMBL" id="QFZ91516.2"/>
    </source>
</evidence>
<name>A0AAT9JV12_SYNEL</name>
<comment type="subcellular location">
    <subcellularLocation>
        <location evidence="1">Secreted</location>
    </subcellularLocation>
</comment>
<gene>
    <name evidence="5" type="ORF">EKO22_03180</name>
</gene>
<dbReference type="InterPro" id="IPR011049">
    <property type="entry name" value="Serralysin-like_metalloprot_C"/>
</dbReference>
<feature type="region of interest" description="Disordered" evidence="3">
    <location>
        <begin position="1663"/>
        <end position="1685"/>
    </location>
</feature>
<dbReference type="Gene3D" id="2.160.20.160">
    <property type="match status" value="2"/>
</dbReference>
<dbReference type="PANTHER" id="PTHR38340:SF1">
    <property type="entry name" value="S-LAYER PROTEIN"/>
    <property type="match status" value="1"/>
</dbReference>
<dbReference type="EMBL" id="CP034671">
    <property type="protein sequence ID" value="QFZ91516.2"/>
    <property type="molecule type" value="Genomic_DNA"/>
</dbReference>
<sequence>MAIILNADNAQLLYVAYYGRPGDNAGIRFWQTRLRQTGFSFDPANGDFIDSPEEQAVFDQFINTFGTSPEADALYDGLSNEEVINIVYRQLFNREAEAGGFAFWLEQLNSGAVTIPEFAFTVALAARNEDIVTLNAKIESAKRFSSSIDTDIEGAAYNNANFAGAVQAGRDFLAQFGPDVATQAEVDQALADLVAEATPAFQVSVAPDSSVEGSAFTVTVITNNIPNGTKIGFTVGGSDALVTTSGEITIVNGIGVATIFTKADADSVNDLATIQLTSLPNTPFGPIPAPSAQFTIAEPPPNSSFILTAGQDIVDGTGVDTFTFFGNEQTVGNGDILGRGEAELAILDITTTGDFNIAGFELDGVQRIELFANNGDQFDTGFLNLSRAFGLETIFVDQSDLGVITFRDIQTGNGLFIDILDSASFFQVNIDANSLLGSNDTVDIRVAESPIDEDSNRAVSFDFTQGPNFTAAQIETINLESASFGGFDSNVIDLLRVGNALTTLNITGNADLEFLSDIGVRDFNRNGQISLINAETLDGDLIFDYTSNVRGVVEVLGAIGDNTLGLFSNAIGRPDSVGPTSFDVILQDGDDSVVTDLGNDTIAAAEGDNTIVSTTFGFLPNGLFDDIIVDPYAPEFVAPLFGPLPILNSTVTFDRDIVTAGDGDNSVLTGSGNDAVSVGDGDNFIDASGFVTDTVVINSRGDTVFAATFFDRDTVTAGDGDNTVITGESDDIITTGSGSDLIDAGVAYTRVRLVEVTEDRDREPRFDSVPIDTDNDIVNAGDGTNTVLTGFGNDSVISGSGSDSINVGTGEFAGNNTVDAGGGNNTVVAGFGNDSVITGGGDDTIVASNGDNIVRSGEGNDIIAIGSGEDAIFAGGGNDTISLKGENLTDVDFIDGGEGTRDFISFTAGDVIERSETAGVRNIEGFELLNFGGVVGKRLGLLNNETPAEGIIPGTGPLPFGGTGEVSIVNQLEGLRSLLLSDQSFRDVAINLLGLPAVNRLTGTGAGSIVELIDDINEFIDDVISQGGLNENGLPNFTQADLRDLSNLLNRVAALQDRFSGVRPDVSDAFDIIDSNLDQLRLELGNSEFNKIFVDESTNKFLGGFGDYFITLDQALVASSNDIRAAGEFLPNQAVKFFTIDAELATSAVTVDATTVQQVDGQLIRQGLAFFGQTALVQGGIERIIIGDSLTSSTLVLNYGDTIQDDRDVLRLVNSATFTASDLSNITGLDRIELTSASSILGQTFNITLTKDFLDAQGGRRDGSVGRFVITADPSLPPGSTLNLNLGAGIPVGRVLVLQSGNLTVNITGPGAGSAVIRDAFFFTENTDVIQGTSDPDGDEIVAFEAGDLNPSDSVNGGGGADTVFFNFGLANAQVVTSSIAGLSLAEQLSFVDFDDIEGFIFDPVKATDAVRFAGFNGIGSSTLSTSSAPGGQLEEIDLFDLNFLNTARDNLSRNDIIFLDDTVGSASAFFGNANLVLSVLGGNDTVSGVDEGQYFVLAGDGNDSIDFSDGNPQSPLNGGADTVDGDSGNDTIRTGGGNDSILGGTGFDLIFAGNGTNIIDAGADSDTVTAGTGNDSILGGTGNDSILAGDGNNFVNGGTGNDTITAGTGNDSILGGEGNDSILAGDGDNRIDGGADADTITAGIGNDSILGGEGADSINAGAGNNTVDGGTGNDTIVSEGSGSDSILGGTGSDSILLTAANALSSTDTIIGGSGSDTLNFNISTDTDLAPRVGDPLNPGNLPLGPVDIDPVFSGIDQLIAGIGAEASLRLARTVAAQSDAANGINIVANATGEDVIVTAGLIAPNANDGGFVVGQSLNIVSNGFFSSSDSISTAAFGAAPSIAPAGSIQAGLAGIGVPETITRITNEATPGVGGTTALEKRALINGFLFSDLNAPGNVGAGVVGGSGADSITAGSKPTLVGGNNDPLLIEKTRGFVSYQGNGGADSITLTADPAVANPAVTDAFSEFVRYVTANDGSAAGQSSGFDVIRNFDNGGITLYGTDPGQAINAGSVVDFNSEVTVGANGLSDPIDVDRGPGFSTANDGVNIDNITGDKIVIGGSLLAGISGSNGNYLLDAFAVDRGGDFDDIEAIFLTNAQGFSDADITNFGTIASRINSLATGINVDSNDGGLIIAQGQTLSAIYYFNNDSGPSGADATVEVGELRLLAVVDTANLAADDFLFQVTQAPIV</sequence>
<dbReference type="Pfam" id="PF00353">
    <property type="entry name" value="HemolysinCabind"/>
    <property type="match status" value="12"/>
</dbReference>
<dbReference type="Pfam" id="PF13946">
    <property type="entry name" value="DUF4214"/>
    <property type="match status" value="1"/>
</dbReference>
<dbReference type="InterPro" id="IPR018511">
    <property type="entry name" value="Hemolysin-typ_Ca-bd_CS"/>
</dbReference>